<sequence>MPSGACCPKSGAWPLCCEAALQAHMHSTSIARDRARLANRNRARSVALGLDTQEGGLIIASPTFVLSLPEYHPEEPARALSLAPLVHADTGGPANAVHGLTAAMANTNLKDTHSSTDLAQTNPSIATGSTSNVGFVQPYRGGPEESAKISQRGFIAKCLFPGCEASVRNSDKMMAIENLYSFHQKASHPEWAINETVEERCQLTEPRDKILPEEARSKPSLTFVRQSRVREWEEGETDSKLLGNRDSEIVLYSLC</sequence>
<dbReference type="EMBL" id="SOZJ01000010">
    <property type="protein sequence ID" value="TGJ62368.1"/>
    <property type="molecule type" value="Genomic_DNA"/>
</dbReference>
<proteinExistence type="predicted"/>
<organism evidence="1 2">
    <name type="scientific">Orbilia oligospora</name>
    <name type="common">Nematode-trapping fungus</name>
    <name type="synonym">Arthrobotrys oligospora</name>
    <dbReference type="NCBI Taxonomy" id="2813651"/>
    <lineage>
        <taxon>Eukaryota</taxon>
        <taxon>Fungi</taxon>
        <taxon>Dikarya</taxon>
        <taxon>Ascomycota</taxon>
        <taxon>Pezizomycotina</taxon>
        <taxon>Orbiliomycetes</taxon>
        <taxon>Orbiliales</taxon>
        <taxon>Orbiliaceae</taxon>
        <taxon>Orbilia</taxon>
    </lineage>
</organism>
<comment type="caution">
    <text evidence="1">The sequence shown here is derived from an EMBL/GenBank/DDBJ whole genome shotgun (WGS) entry which is preliminary data.</text>
</comment>
<name>A0A7C8PIJ2_ORBOL</name>
<dbReference type="AlphaFoldDB" id="A0A7C8PIJ2"/>
<gene>
    <name evidence="1" type="ORF">EYR41_002347</name>
</gene>
<evidence type="ECO:0000313" key="1">
    <source>
        <dbReference type="EMBL" id="TGJ62368.1"/>
    </source>
</evidence>
<dbReference type="Proteomes" id="UP000297595">
    <property type="component" value="Unassembled WGS sequence"/>
</dbReference>
<accession>A0A7C8PIJ2</accession>
<evidence type="ECO:0000313" key="2">
    <source>
        <dbReference type="Proteomes" id="UP000297595"/>
    </source>
</evidence>
<reference evidence="1 2" key="1">
    <citation type="submission" date="2019-03" db="EMBL/GenBank/DDBJ databases">
        <title>Nematode-trapping fungi genome.</title>
        <authorList>
            <person name="Vidal-Diez De Ulzurrun G."/>
        </authorList>
    </citation>
    <scope>NUCLEOTIDE SEQUENCE [LARGE SCALE GENOMIC DNA]</scope>
    <source>
        <strain evidence="1 2">TWF154</strain>
    </source>
</reference>
<protein>
    <submittedName>
        <fullName evidence="1">Uncharacterized protein</fullName>
    </submittedName>
</protein>